<evidence type="ECO:0000313" key="5">
    <source>
        <dbReference type="Proteomes" id="UP000008312"/>
    </source>
</evidence>
<dbReference type="AlphaFoldDB" id="D8MAU0"/>
<evidence type="ECO:0000256" key="3">
    <source>
        <dbReference type="PROSITE-ProRule" id="PRU00221"/>
    </source>
</evidence>
<proteinExistence type="predicted"/>
<dbReference type="InParanoid" id="D8MAU0"/>
<evidence type="ECO:0000313" key="4">
    <source>
        <dbReference type="EMBL" id="CBK25179.2"/>
    </source>
</evidence>
<dbReference type="OrthoDB" id="674604at2759"/>
<dbReference type="SUPFAM" id="SSF50978">
    <property type="entry name" value="WD40 repeat-like"/>
    <property type="match status" value="1"/>
</dbReference>
<reference evidence="4" key="1">
    <citation type="submission" date="2010-02" db="EMBL/GenBank/DDBJ databases">
        <title>Sequencing and annotation of the Blastocystis hominis genome.</title>
        <authorList>
            <person name="Wincker P."/>
        </authorList>
    </citation>
    <scope>NUCLEOTIDE SEQUENCE</scope>
    <source>
        <strain evidence="4">Singapore isolate B</strain>
    </source>
</reference>
<feature type="repeat" description="WD" evidence="3">
    <location>
        <begin position="44"/>
        <end position="77"/>
    </location>
</feature>
<accession>D8MAU0</accession>
<keyword evidence="2" id="KW-0677">Repeat</keyword>
<organism evidence="4">
    <name type="scientific">Blastocystis hominis</name>
    <dbReference type="NCBI Taxonomy" id="12968"/>
    <lineage>
        <taxon>Eukaryota</taxon>
        <taxon>Sar</taxon>
        <taxon>Stramenopiles</taxon>
        <taxon>Bigyra</taxon>
        <taxon>Opalozoa</taxon>
        <taxon>Opalinata</taxon>
        <taxon>Blastocystidae</taxon>
        <taxon>Blastocystis</taxon>
    </lineage>
</organism>
<dbReference type="PROSITE" id="PS50294">
    <property type="entry name" value="WD_REPEATS_REGION"/>
    <property type="match status" value="1"/>
</dbReference>
<dbReference type="PROSITE" id="PS50082">
    <property type="entry name" value="WD_REPEATS_2"/>
    <property type="match status" value="2"/>
</dbReference>
<evidence type="ECO:0000256" key="2">
    <source>
        <dbReference type="ARBA" id="ARBA00022737"/>
    </source>
</evidence>
<keyword evidence="1 3" id="KW-0853">WD repeat</keyword>
<dbReference type="InterPro" id="IPR019775">
    <property type="entry name" value="WD40_repeat_CS"/>
</dbReference>
<protein>
    <submittedName>
        <fullName evidence="4">Uncharacterized protein</fullName>
    </submittedName>
</protein>
<dbReference type="Pfam" id="PF00400">
    <property type="entry name" value="WD40"/>
    <property type="match status" value="2"/>
</dbReference>
<dbReference type="GeneID" id="24921812"/>
<dbReference type="InterPro" id="IPR050505">
    <property type="entry name" value="WDR55/POC1"/>
</dbReference>
<dbReference type="Gene3D" id="2.130.10.10">
    <property type="entry name" value="YVTN repeat-like/Quinoprotein amine dehydrogenase"/>
    <property type="match status" value="1"/>
</dbReference>
<dbReference type="RefSeq" id="XP_012899227.1">
    <property type="nucleotide sequence ID" value="XM_013043773.1"/>
</dbReference>
<dbReference type="EMBL" id="FN668690">
    <property type="protein sequence ID" value="CBK25179.2"/>
    <property type="molecule type" value="Genomic_DNA"/>
</dbReference>
<dbReference type="SMART" id="SM00320">
    <property type="entry name" value="WD40"/>
    <property type="match status" value="3"/>
</dbReference>
<feature type="repeat" description="WD" evidence="3">
    <location>
        <begin position="1"/>
        <end position="43"/>
    </location>
</feature>
<dbReference type="InterPro" id="IPR015943">
    <property type="entry name" value="WD40/YVTN_repeat-like_dom_sf"/>
</dbReference>
<dbReference type="PANTHER" id="PTHR44019:SF8">
    <property type="entry name" value="POC1 CENTRIOLAR PROTEIN HOMOLOG"/>
    <property type="match status" value="1"/>
</dbReference>
<gene>
    <name evidence="4" type="ORF">GSBLH_T00004808001</name>
</gene>
<name>D8MAU0_BLAHO</name>
<dbReference type="InterPro" id="IPR036322">
    <property type="entry name" value="WD40_repeat_dom_sf"/>
</dbReference>
<dbReference type="PROSITE" id="PS00678">
    <property type="entry name" value="WD_REPEATS_1"/>
    <property type="match status" value="2"/>
</dbReference>
<dbReference type="PANTHER" id="PTHR44019">
    <property type="entry name" value="WD REPEAT-CONTAINING PROTEIN 55"/>
    <property type="match status" value="1"/>
</dbReference>
<dbReference type="InterPro" id="IPR001680">
    <property type="entry name" value="WD40_rpt"/>
</dbReference>
<sequence length="130" mass="14133">MVSNRAISCIAFGRKESQNLLISGGFDAVIRVWNVLHEELILELRRHKAKIQALFVSEDGCLLASAGEDGLVVVWDILSDFSVLAVYQANDDCKTVEICGDQVICGCCSGCVMIWPLVTQCTDTHASGDI</sequence>
<keyword evidence="5" id="KW-1185">Reference proteome</keyword>
<dbReference type="Proteomes" id="UP000008312">
    <property type="component" value="Unassembled WGS sequence"/>
</dbReference>
<evidence type="ECO:0000256" key="1">
    <source>
        <dbReference type="ARBA" id="ARBA00022574"/>
    </source>
</evidence>